<dbReference type="SUPFAM" id="SSF51713">
    <property type="entry name" value="tRNA-guanine transglycosylase"/>
    <property type="match status" value="1"/>
</dbReference>
<evidence type="ECO:0000256" key="2">
    <source>
        <dbReference type="SAM" id="Phobius"/>
    </source>
</evidence>
<dbReference type="InterPro" id="IPR002616">
    <property type="entry name" value="tRNA_ribo_trans-like"/>
</dbReference>
<feature type="transmembrane region" description="Helical" evidence="2">
    <location>
        <begin position="58"/>
        <end position="81"/>
    </location>
</feature>
<evidence type="ECO:0000256" key="1">
    <source>
        <dbReference type="ARBA" id="ARBA00022694"/>
    </source>
</evidence>
<evidence type="ECO:0000259" key="3">
    <source>
        <dbReference type="Pfam" id="PF01702"/>
    </source>
</evidence>
<dbReference type="Pfam" id="PF01702">
    <property type="entry name" value="TGT"/>
    <property type="match status" value="1"/>
</dbReference>
<evidence type="ECO:0000313" key="4">
    <source>
        <dbReference type="EMBL" id="CCI79429.1"/>
    </source>
</evidence>
<dbReference type="GO" id="GO:0002099">
    <property type="term" value="P:tRNA wobble guanine modification"/>
    <property type="evidence" value="ECO:0007669"/>
    <property type="project" value="TreeGrafter"/>
</dbReference>
<feature type="non-terminal residue" evidence="4">
    <location>
        <position position="197"/>
    </location>
</feature>
<proteinExistence type="predicted"/>
<dbReference type="GO" id="GO:0005737">
    <property type="term" value="C:cytoplasm"/>
    <property type="evidence" value="ECO:0007669"/>
    <property type="project" value="TreeGrafter"/>
</dbReference>
<dbReference type="EMBL" id="Z11910">
    <property type="protein sequence ID" value="CCI79429.1"/>
    <property type="molecule type" value="Genomic_DNA"/>
</dbReference>
<keyword evidence="2" id="KW-1133">Transmembrane helix</keyword>
<dbReference type="PANTHER" id="PTHR46499">
    <property type="entry name" value="QUEUINE TRNA-RIBOSYLTRANSFERASE"/>
    <property type="match status" value="1"/>
</dbReference>
<keyword evidence="2" id="KW-0812">Transmembrane</keyword>
<accession>I7KG12</accession>
<organism evidence="4">
    <name type="scientific">Zymomonas mobilis</name>
    <dbReference type="NCBI Taxonomy" id="542"/>
    <lineage>
        <taxon>Bacteria</taxon>
        <taxon>Pseudomonadati</taxon>
        <taxon>Pseudomonadota</taxon>
        <taxon>Alphaproteobacteria</taxon>
        <taxon>Sphingomonadales</taxon>
        <taxon>Zymomonadaceae</taxon>
        <taxon>Zymomonas</taxon>
    </lineage>
</organism>
<protein>
    <submittedName>
        <fullName evidence="4">tRNA guanine transglycosylase</fullName>
    </submittedName>
</protein>
<sequence length="197" mass="22781">RSRTSGSPGLQEFNKVLFLKICGNNRRMLWLKSALMAMLLGDWLWVKDRMKCSVSLIFLCRCCPMTNLIILWALVSLMISLERLNAALICSIASCHTFRSEWQAFTWDGPINIRNARFSEDLKPLDSECHCAVCQKWSRAYIHHLIRAGEILGAMLMTEHNIAFYQQLMQKIRTLFRRGVFRNFEPISERAISHGIA</sequence>
<dbReference type="Gene3D" id="3.20.20.105">
    <property type="entry name" value="Queuine tRNA-ribosyltransferase-like"/>
    <property type="match status" value="1"/>
</dbReference>
<dbReference type="PANTHER" id="PTHR46499:SF1">
    <property type="entry name" value="QUEUINE TRNA-RIBOSYLTRANSFERASE"/>
    <property type="match status" value="1"/>
</dbReference>
<dbReference type="InterPro" id="IPR050076">
    <property type="entry name" value="ArchSynthase1/Queuine_TRR"/>
</dbReference>
<gene>
    <name evidence="4" type="primary">tgt</name>
</gene>
<dbReference type="NCBIfam" id="TIGR00449">
    <property type="entry name" value="tgt_general"/>
    <property type="match status" value="1"/>
</dbReference>
<dbReference type="InterPro" id="IPR036511">
    <property type="entry name" value="TGT-like_sf"/>
</dbReference>
<feature type="non-terminal residue" evidence="4">
    <location>
        <position position="1"/>
    </location>
</feature>
<keyword evidence="2" id="KW-0472">Membrane</keyword>
<keyword evidence="1" id="KW-0819">tRNA processing</keyword>
<reference evidence="4" key="1">
    <citation type="journal article" date="1992" name="FEMS Microbiol. Lett.">
        <title>Cloning and molecular characterization of the DNA ligase gene (lig) from Zymomonas mobilis.</title>
        <authorList>
            <person name="Shark K.B."/>
            <person name="Conway T."/>
        </authorList>
    </citation>
    <scope>NUCLEOTIDE SEQUENCE</scope>
    <source>
        <strain evidence="4">CP4</strain>
    </source>
</reference>
<name>I7KG12_ZYMMB</name>
<dbReference type="AlphaFoldDB" id="I7KG12"/>
<feature type="domain" description="tRNA-guanine(15) transglycosylase-like" evidence="3">
    <location>
        <begin position="103"/>
        <end position="184"/>
    </location>
</feature>